<organism evidence="3 4">
    <name type="scientific">Bodo saltans</name>
    <name type="common">Flagellated protozoan</name>
    <dbReference type="NCBI Taxonomy" id="75058"/>
    <lineage>
        <taxon>Eukaryota</taxon>
        <taxon>Discoba</taxon>
        <taxon>Euglenozoa</taxon>
        <taxon>Kinetoplastea</taxon>
        <taxon>Metakinetoplastina</taxon>
        <taxon>Eubodonida</taxon>
        <taxon>Bodonidae</taxon>
        <taxon>Bodo</taxon>
    </lineage>
</organism>
<proteinExistence type="predicted"/>
<feature type="region of interest" description="Disordered" evidence="2">
    <location>
        <begin position="173"/>
        <end position="204"/>
    </location>
</feature>
<feature type="coiled-coil region" evidence="1">
    <location>
        <begin position="243"/>
        <end position="270"/>
    </location>
</feature>
<evidence type="ECO:0000313" key="4">
    <source>
        <dbReference type="Proteomes" id="UP000051952"/>
    </source>
</evidence>
<sequence length="271" mass="31270">MTLNGNNNNNNNNNNNMRTTKYHIPSDGVTKETHFYNDAETVYHDIERFKDRLRFRNDEFDKLMEYYEEHRGVLDVYNRPVNGPRAMRANLGTQDETWYYLDGAGNKIWVRNLELDTSDPNCGAFSETSHPTGDAQKDRIVVVRIPKVRHHYNVQLDYRKKISEFDASYRLPQSQRTASLRQSGGQQHFASGNGGTQRHHPPIWGASNDQHVEEYIATQKGLAEEIKRTHNHDAMVWCPPASIEEAELRLATLKREAAEIEAQRKVAAMTK</sequence>
<dbReference type="EMBL" id="CYKH01001771">
    <property type="protein sequence ID" value="CUG89798.1"/>
    <property type="molecule type" value="Genomic_DNA"/>
</dbReference>
<protein>
    <submittedName>
        <fullName evidence="3">Uncharacterized protein</fullName>
    </submittedName>
</protein>
<feature type="compositionally biased region" description="Low complexity" evidence="2">
    <location>
        <begin position="1"/>
        <end position="16"/>
    </location>
</feature>
<feature type="compositionally biased region" description="Polar residues" evidence="2">
    <location>
        <begin position="173"/>
        <end position="190"/>
    </location>
</feature>
<gene>
    <name evidence="3" type="ORF">BSAL_23465</name>
</gene>
<evidence type="ECO:0000256" key="1">
    <source>
        <dbReference type="SAM" id="Coils"/>
    </source>
</evidence>
<dbReference type="AlphaFoldDB" id="A0A0S4JEJ5"/>
<evidence type="ECO:0000313" key="3">
    <source>
        <dbReference type="EMBL" id="CUG89798.1"/>
    </source>
</evidence>
<evidence type="ECO:0000256" key="2">
    <source>
        <dbReference type="SAM" id="MobiDB-lite"/>
    </source>
</evidence>
<reference evidence="4" key="1">
    <citation type="submission" date="2015-09" db="EMBL/GenBank/DDBJ databases">
        <authorList>
            <consortium name="Pathogen Informatics"/>
        </authorList>
    </citation>
    <scope>NUCLEOTIDE SEQUENCE [LARGE SCALE GENOMIC DNA]</scope>
    <source>
        <strain evidence="4">Lake Konstanz</strain>
    </source>
</reference>
<name>A0A0S4JEJ5_BODSA</name>
<dbReference type="Proteomes" id="UP000051952">
    <property type="component" value="Unassembled WGS sequence"/>
</dbReference>
<keyword evidence="1" id="KW-0175">Coiled coil</keyword>
<accession>A0A0S4JEJ5</accession>
<feature type="region of interest" description="Disordered" evidence="2">
    <location>
        <begin position="1"/>
        <end position="21"/>
    </location>
</feature>
<dbReference type="VEuPathDB" id="TriTrypDB:BSAL_23465"/>
<keyword evidence="4" id="KW-1185">Reference proteome</keyword>